<feature type="signal peptide" evidence="1">
    <location>
        <begin position="1"/>
        <end position="20"/>
    </location>
</feature>
<dbReference type="EMBL" id="FOCM01000004">
    <property type="protein sequence ID" value="SEN47051.1"/>
    <property type="molecule type" value="Genomic_DNA"/>
</dbReference>
<dbReference type="Proteomes" id="UP000199372">
    <property type="component" value="Unassembled WGS sequence"/>
</dbReference>
<dbReference type="RefSeq" id="WP_091845611.1">
    <property type="nucleotide sequence ID" value="NZ_FOCM01000004.1"/>
</dbReference>
<sequence length="271" mass="29221">MSLFRPFAPILAIAASTSLAWGHEFWIDPEDYTLAPGDTLTAAIRVGENFKGSSYAYIPDNFRRFDLAQGDDVAPVEGRIGDRPALSTTVDEDGLAIVVHVTRDYDLTYSSYDSFVNFVTHKDAEWVIDAHADAGQEGVAPKEIYSRHAKSLVAVGEGAGQDRAFGLVTEIVALENPYTGDTGDGIDVQVFYQSEPRGDAQVEIFDRDPDGEVTVSTVTTDAEGVATVPVTAGHSYLVDAVVLRRPGDDVAEETGAAWESLWASLTFAVPE</sequence>
<dbReference type="OrthoDB" id="581894at2"/>
<evidence type="ECO:0000313" key="2">
    <source>
        <dbReference type="EMBL" id="SEN47051.1"/>
    </source>
</evidence>
<gene>
    <name evidence="2" type="ORF">SAMN04488011_104196</name>
</gene>
<accession>A0A1H8GSF6</accession>
<proteinExistence type="predicted"/>
<dbReference type="Pfam" id="PF10670">
    <property type="entry name" value="DUF4198"/>
    <property type="match status" value="1"/>
</dbReference>
<dbReference type="AlphaFoldDB" id="A0A1H8GSF6"/>
<keyword evidence="3" id="KW-1185">Reference proteome</keyword>
<dbReference type="InterPro" id="IPR019613">
    <property type="entry name" value="DUF4198"/>
</dbReference>
<keyword evidence="1" id="KW-0732">Signal</keyword>
<feature type="chain" id="PRO_5011668922" evidence="1">
    <location>
        <begin position="21"/>
        <end position="271"/>
    </location>
</feature>
<evidence type="ECO:0000313" key="3">
    <source>
        <dbReference type="Proteomes" id="UP000199372"/>
    </source>
</evidence>
<protein>
    <submittedName>
        <fullName evidence="2">Uncharacterized conserved protein, contains GH25 family domain</fullName>
    </submittedName>
</protein>
<organism evidence="2 3">
    <name type="scientific">Palleronia pelagia</name>
    <dbReference type="NCBI Taxonomy" id="387096"/>
    <lineage>
        <taxon>Bacteria</taxon>
        <taxon>Pseudomonadati</taxon>
        <taxon>Pseudomonadota</taxon>
        <taxon>Alphaproteobacteria</taxon>
        <taxon>Rhodobacterales</taxon>
        <taxon>Roseobacteraceae</taxon>
        <taxon>Palleronia</taxon>
    </lineage>
</organism>
<evidence type="ECO:0000256" key="1">
    <source>
        <dbReference type="SAM" id="SignalP"/>
    </source>
</evidence>
<name>A0A1H8GSF6_9RHOB</name>
<reference evidence="3" key="1">
    <citation type="submission" date="2016-10" db="EMBL/GenBank/DDBJ databases">
        <authorList>
            <person name="Varghese N."/>
            <person name="Submissions S."/>
        </authorList>
    </citation>
    <scope>NUCLEOTIDE SEQUENCE [LARGE SCALE GENOMIC DNA]</scope>
    <source>
        <strain evidence="3">DSM 26893</strain>
    </source>
</reference>